<protein>
    <submittedName>
        <fullName evidence="1">NRDE family protein</fullName>
    </submittedName>
</protein>
<dbReference type="InterPro" id="IPR008551">
    <property type="entry name" value="TANGO2"/>
</dbReference>
<organism evidence="1 2">
    <name type="scientific">Collimonas arenae</name>
    <dbReference type="NCBI Taxonomy" id="279058"/>
    <lineage>
        <taxon>Bacteria</taxon>
        <taxon>Pseudomonadati</taxon>
        <taxon>Pseudomonadota</taxon>
        <taxon>Betaproteobacteria</taxon>
        <taxon>Burkholderiales</taxon>
        <taxon>Oxalobacteraceae</taxon>
        <taxon>Collimonas</taxon>
    </lineage>
</organism>
<dbReference type="Proteomes" id="UP000071778">
    <property type="component" value="Chromosome"/>
</dbReference>
<sequence>MCLIVFAWQVIPGSPLIAAANRDEFYARPSAPASWWQDHPDIYAGRDLQDGGTWIGITRSGRFAAITNVRAPAERRSDAPTRGRLVADFLGSKLSAAEYVAQISSDAANYNGFNLLIGDGKQLIWYSNKGEADPRNGQPLTPGIYGISNALLDVCWPKVVRTKAQFASLLCQGAPDACFFEMLTDTTRAGDCRLPSTGVGIERERVLSSVFIESPDYGTRASTLVRIQANGSAMLHERIVPVPQ</sequence>
<evidence type="ECO:0000313" key="1">
    <source>
        <dbReference type="EMBL" id="AMP10332.1"/>
    </source>
</evidence>
<accession>A0A127QL46</accession>
<dbReference type="EMBL" id="CP013235">
    <property type="protein sequence ID" value="AMP10332.1"/>
    <property type="molecule type" value="Genomic_DNA"/>
</dbReference>
<dbReference type="PATRIC" id="fig|279058.17.peg.2834"/>
<reference evidence="1 2" key="1">
    <citation type="submission" date="2015-11" db="EMBL/GenBank/DDBJ databases">
        <title>Exploring the genomic traits of fungus-feeding bacterial genus Collimonas.</title>
        <authorList>
            <person name="Song C."/>
            <person name="Schmidt R."/>
            <person name="de Jager V."/>
            <person name="Krzyzanowska D."/>
            <person name="Jongedijk E."/>
            <person name="Cankar K."/>
            <person name="Beekwilder J."/>
            <person name="van Veen A."/>
            <person name="de Boer W."/>
            <person name="van Veen J.A."/>
            <person name="Garbeva P."/>
        </authorList>
    </citation>
    <scope>NUCLEOTIDE SEQUENCE [LARGE SCALE GENOMIC DNA]</scope>
    <source>
        <strain evidence="1 2">Ter282</strain>
    </source>
</reference>
<gene>
    <name evidence="1" type="ORF">CAter282_2596</name>
</gene>
<dbReference type="RefSeq" id="WP_061533622.1">
    <property type="nucleotide sequence ID" value="NZ_CP013233.1"/>
</dbReference>
<dbReference type="PANTHER" id="PTHR17985:SF8">
    <property type="entry name" value="TRANSPORT AND GOLGI ORGANIZATION PROTEIN 2 HOMOLOG"/>
    <property type="match status" value="1"/>
</dbReference>
<dbReference type="AlphaFoldDB" id="A0A127QL46"/>
<proteinExistence type="predicted"/>
<dbReference type="PANTHER" id="PTHR17985">
    <property type="entry name" value="SER/THR-RICH PROTEIN T10 IN DGCR REGION"/>
    <property type="match status" value="1"/>
</dbReference>
<name>A0A127QL46_9BURK</name>
<evidence type="ECO:0000313" key="2">
    <source>
        <dbReference type="Proteomes" id="UP000071778"/>
    </source>
</evidence>
<dbReference type="Pfam" id="PF05742">
    <property type="entry name" value="TANGO2"/>
    <property type="match status" value="1"/>
</dbReference>
<keyword evidence="2" id="KW-1185">Reference proteome</keyword>
<dbReference type="OrthoDB" id="4380123at2"/>